<feature type="transmembrane region" description="Helical" evidence="2">
    <location>
        <begin position="27"/>
        <end position="48"/>
    </location>
</feature>
<dbReference type="RefSeq" id="WP_021755811.1">
    <property type="nucleotide sequence ID" value="NC_022438.1"/>
</dbReference>
<evidence type="ECO:0000256" key="1">
    <source>
        <dbReference type="SAM" id="MobiDB-lite"/>
    </source>
</evidence>
<gene>
    <name evidence="3" type="ORF">O159_23810</name>
</gene>
<dbReference type="OrthoDB" id="3203519at2"/>
<evidence type="ECO:0008006" key="5">
    <source>
        <dbReference type="Google" id="ProtNLM"/>
    </source>
</evidence>
<feature type="region of interest" description="Disordered" evidence="1">
    <location>
        <begin position="1"/>
        <end position="22"/>
    </location>
</feature>
<dbReference type="STRING" id="1389489.O159_23810"/>
<keyword evidence="2" id="KW-0812">Transmembrane</keyword>
<keyword evidence="2" id="KW-0472">Membrane</keyword>
<dbReference type="EMBL" id="CP006734">
    <property type="protein sequence ID" value="AGW42340.1"/>
    <property type="molecule type" value="Genomic_DNA"/>
</dbReference>
<dbReference type="eggNOG" id="COG2976">
    <property type="taxonomic scope" value="Bacteria"/>
</dbReference>
<dbReference type="HOGENOM" id="CLU_020572_1_0_11"/>
<keyword evidence="4" id="KW-1185">Reference proteome</keyword>
<evidence type="ECO:0000313" key="4">
    <source>
        <dbReference type="Proteomes" id="UP000016743"/>
    </source>
</evidence>
<organism evidence="3 4">
    <name type="scientific">Leifsonia xyli subsp. cynodontis DSM 46306</name>
    <dbReference type="NCBI Taxonomy" id="1389489"/>
    <lineage>
        <taxon>Bacteria</taxon>
        <taxon>Bacillati</taxon>
        <taxon>Actinomycetota</taxon>
        <taxon>Actinomycetes</taxon>
        <taxon>Micrococcales</taxon>
        <taxon>Microbacteriaceae</taxon>
        <taxon>Leifsonia</taxon>
    </lineage>
</organism>
<evidence type="ECO:0000256" key="2">
    <source>
        <dbReference type="SAM" id="Phobius"/>
    </source>
</evidence>
<proteinExistence type="predicted"/>
<dbReference type="KEGG" id="lxy:O159_23810"/>
<dbReference type="InterPro" id="IPR025101">
    <property type="entry name" value="DUF4012"/>
</dbReference>
<name>U3P7Q8_LEIXC</name>
<accession>U3P7Q8</accession>
<sequence length="620" mass="62868">MVIGLSQKESSPHPAEPPREPRRRRPVLVAVVALAVVLIAAVAGWIVLRGVLARQELTAAMPDIAAVRKAVESGGLARARAASADLERHAKAAVSLTSDPVWRVAEGIPWIGANLTAVRTVATVSETVASEVVRLLIGVATEVDTRRLDLSGGRVDLARLAAAQAPVEGAQTAFRRAEASVEALPSGGLLSPVGTAVDRMRTFFAQTAPTIDVAGNAARLLPGMLGADGPRTYLLVAQNPAELRATGGLIGSVAVIHADKGAVSLASQKAGSTIGPWRSPVVSVPAATQGLYGPLVGRFLQDANLTPDFPLAASTVAAMWASSTGTAVDGVVTMDPVVLAAVLRATGPIALPGGDTLSAGNAVRLLLSGVYQRYGDPSTQDSFFASAASAVFGRVTAGGLDGRVLIAALADSGTSRRILIWSAHPAEQRVLASTTLAGALPTSTAETGGFGVYFNDATGSKMSYYLKSEVAAGATVCRADGKPTAHIRVTLTNTVAAASVPGLPAYVTGAGKSGVPVGSILTRVVVYRPADGLLLGVTSGGARHSAVSGTDRARPVAVTEVLLAPGEAKTVQVEFLEVGQTGTALDVTVAPTLPGDGSTPVVGARRTAAALVVPCATGIK</sequence>
<protein>
    <recommendedName>
        <fullName evidence="5">DUF4012 domain-containing protein</fullName>
    </recommendedName>
</protein>
<evidence type="ECO:0000313" key="3">
    <source>
        <dbReference type="EMBL" id="AGW42340.1"/>
    </source>
</evidence>
<dbReference type="PATRIC" id="fig|1389489.3.peg.2280"/>
<dbReference type="Proteomes" id="UP000016743">
    <property type="component" value="Chromosome"/>
</dbReference>
<reference evidence="3 4" key="1">
    <citation type="journal article" date="2013" name="Genome Announc.">
        <title>Complete Genome Sequence of Leifsonia xyli subsp. cynodontis Strain DSM46306, a Gram-Positive Bacterial Pathogen of Grasses.</title>
        <authorList>
            <person name="Monteiro-Vitorello C.B."/>
            <person name="Zerillo M.M."/>
            <person name="Van Sluys M.A."/>
            <person name="Camargo L.E."/>
            <person name="Kitajima J.P."/>
        </authorList>
    </citation>
    <scope>NUCLEOTIDE SEQUENCE [LARGE SCALE GENOMIC DNA]</scope>
    <source>
        <strain evidence="3 4">DSM 46306</strain>
    </source>
</reference>
<dbReference type="Pfam" id="PF13196">
    <property type="entry name" value="DUF4012"/>
    <property type="match status" value="1"/>
</dbReference>
<keyword evidence="2" id="KW-1133">Transmembrane helix</keyword>
<dbReference type="AlphaFoldDB" id="U3P7Q8"/>